<comment type="caution">
    <text evidence="9">The sequence shown here is derived from an EMBL/GenBank/DDBJ whole genome shotgun (WGS) entry which is preliminary data.</text>
</comment>
<evidence type="ECO:0000256" key="5">
    <source>
        <dbReference type="ARBA" id="ARBA00022989"/>
    </source>
</evidence>
<comment type="subcellular location">
    <subcellularLocation>
        <location evidence="1">Cell membrane</location>
        <topology evidence="1">Multi-pass membrane protein</topology>
    </subcellularLocation>
</comment>
<dbReference type="InterPro" id="IPR050545">
    <property type="entry name" value="Mycobact_MmpL"/>
</dbReference>
<evidence type="ECO:0000256" key="4">
    <source>
        <dbReference type="ARBA" id="ARBA00022692"/>
    </source>
</evidence>
<evidence type="ECO:0000256" key="7">
    <source>
        <dbReference type="SAM" id="Phobius"/>
    </source>
</evidence>
<keyword evidence="5 7" id="KW-1133">Transmembrane helix</keyword>
<keyword evidence="4 7" id="KW-0812">Transmembrane</keyword>
<feature type="domain" description="Membrane transport protein MMPL" evidence="8">
    <location>
        <begin position="55"/>
        <end position="123"/>
    </location>
</feature>
<comment type="similarity">
    <text evidence="2">Belongs to the resistance-nodulation-cell division (RND) (TC 2.A.6) family. MmpL subfamily.</text>
</comment>
<dbReference type="Proteomes" id="UP000188532">
    <property type="component" value="Unassembled WGS sequence"/>
</dbReference>
<keyword evidence="6 7" id="KW-0472">Membrane</keyword>
<dbReference type="AlphaFoldDB" id="A0A1V3WT11"/>
<dbReference type="EMBL" id="MVBN01000007">
    <property type="protein sequence ID" value="OOK69972.1"/>
    <property type="molecule type" value="Genomic_DNA"/>
</dbReference>
<name>A0A1V3WT11_MYCKA</name>
<evidence type="ECO:0000256" key="1">
    <source>
        <dbReference type="ARBA" id="ARBA00004651"/>
    </source>
</evidence>
<dbReference type="PANTHER" id="PTHR33406:SF6">
    <property type="entry name" value="MEMBRANE PROTEIN YDGH-RELATED"/>
    <property type="match status" value="1"/>
</dbReference>
<protein>
    <submittedName>
        <fullName evidence="9">MMPL family protein</fullName>
    </submittedName>
</protein>
<dbReference type="InterPro" id="IPR004869">
    <property type="entry name" value="MMPL_dom"/>
</dbReference>
<sequence length="142" mass="15900">MSTGYADDANAVRPLAARLIRAFSVPIVLFWLAVCVVVSVFVPSLEEVGEERSVSLTPKDAPSMQAIQRIGTVFEESNTDSVAMIVLEGAQPLGDEAHEYYDDLVRKLRDDTRHVQHVQDFWGIHLPLPVRKVPMTRPHMFS</sequence>
<evidence type="ECO:0000256" key="3">
    <source>
        <dbReference type="ARBA" id="ARBA00022475"/>
    </source>
</evidence>
<reference evidence="9 10" key="1">
    <citation type="submission" date="2017-02" db="EMBL/GenBank/DDBJ databases">
        <title>Complete genome sequences of Mycobacterium kansasii strains isolated from rhesus macaques.</title>
        <authorList>
            <person name="Panda A."/>
            <person name="Nagaraj S."/>
            <person name="Zhao X."/>
            <person name="Tettelin H."/>
            <person name="Detolla L.J."/>
        </authorList>
    </citation>
    <scope>NUCLEOTIDE SEQUENCE [LARGE SCALE GENOMIC DNA]</scope>
    <source>
        <strain evidence="9 10">11-3469</strain>
    </source>
</reference>
<accession>A0A1V3WT11</accession>
<evidence type="ECO:0000313" key="10">
    <source>
        <dbReference type="Proteomes" id="UP000188532"/>
    </source>
</evidence>
<dbReference type="PANTHER" id="PTHR33406">
    <property type="entry name" value="MEMBRANE PROTEIN MJ1562-RELATED"/>
    <property type="match status" value="1"/>
</dbReference>
<evidence type="ECO:0000313" key="9">
    <source>
        <dbReference type="EMBL" id="OOK69972.1"/>
    </source>
</evidence>
<gene>
    <name evidence="9" type="ORF">BZL29_6310</name>
</gene>
<feature type="transmembrane region" description="Helical" evidence="7">
    <location>
        <begin position="20"/>
        <end position="42"/>
    </location>
</feature>
<evidence type="ECO:0000256" key="2">
    <source>
        <dbReference type="ARBA" id="ARBA00010157"/>
    </source>
</evidence>
<proteinExistence type="inferred from homology"/>
<dbReference type="Pfam" id="PF03176">
    <property type="entry name" value="MMPL"/>
    <property type="match status" value="1"/>
</dbReference>
<evidence type="ECO:0000259" key="8">
    <source>
        <dbReference type="Pfam" id="PF03176"/>
    </source>
</evidence>
<evidence type="ECO:0000256" key="6">
    <source>
        <dbReference type="ARBA" id="ARBA00023136"/>
    </source>
</evidence>
<organism evidence="9 10">
    <name type="scientific">Mycobacterium kansasii</name>
    <dbReference type="NCBI Taxonomy" id="1768"/>
    <lineage>
        <taxon>Bacteria</taxon>
        <taxon>Bacillati</taxon>
        <taxon>Actinomycetota</taxon>
        <taxon>Actinomycetes</taxon>
        <taxon>Mycobacteriales</taxon>
        <taxon>Mycobacteriaceae</taxon>
        <taxon>Mycobacterium</taxon>
    </lineage>
</organism>
<keyword evidence="3" id="KW-1003">Cell membrane</keyword>
<dbReference type="GO" id="GO:0005886">
    <property type="term" value="C:plasma membrane"/>
    <property type="evidence" value="ECO:0007669"/>
    <property type="project" value="UniProtKB-SubCell"/>
</dbReference>